<evidence type="ECO:0000256" key="1">
    <source>
        <dbReference type="SAM" id="Phobius"/>
    </source>
</evidence>
<feature type="transmembrane region" description="Helical" evidence="1">
    <location>
        <begin position="195"/>
        <end position="215"/>
    </location>
</feature>
<keyword evidence="1" id="KW-0472">Membrane</keyword>
<evidence type="ECO:0008006" key="4">
    <source>
        <dbReference type="Google" id="ProtNLM"/>
    </source>
</evidence>
<keyword evidence="1" id="KW-0812">Transmembrane</keyword>
<accession>A0ABS8MSQ2</accession>
<keyword evidence="1" id="KW-1133">Transmembrane helix</keyword>
<comment type="caution">
    <text evidence="2">The sequence shown here is derived from an EMBL/GenBank/DDBJ whole genome shotgun (WGS) entry which is preliminary data.</text>
</comment>
<keyword evidence="3" id="KW-1185">Reference proteome</keyword>
<proteinExistence type="predicted"/>
<sequence>MNAFDYITAIQNANGPILNVAQSLGIAINQINVMNNSFANTENIVNNFSEAVKENNSSIGFFKSGLASIENKIKDTFSVDTIIAFGKEVFNARVAYEKLNGIKGGISDEFEKLKTSQSEFATAWNTFLVSLGGDTTDSFKGFISFLNKGVSFLTQQLPNLSAAFSVLWIFIQPIVKMVQDLAMGILDLIIGITESRTIMITLGGILLGLGVNFLLANIQAYAFSAALGILEGVIWLVEGATAAWNFVMAMNPISLVIIGIAALVAIVWSLWDRFESVRGTIMGVWEVMKGFGMMIKNYVINRFHELLSGVTGIGQALAAFFSGDFKKAWEIGKKAAGDLMGVNSKKQLIEDGLKAAKSFNTGYNKGVKMNAPEITTKSEIAKKNPTSQLKIQQKALLGEPNSPVVNAKMAKTAKTAKTNTVGSSDSIVSGGPKATNIIINIQKLQDDTKIYVESSEKGISNLGEKVQEMLLRAVNSVNQMQTAV</sequence>
<dbReference type="RefSeq" id="WP_229987842.1">
    <property type="nucleotide sequence ID" value="NZ_JAJJMO010000001.1"/>
</dbReference>
<dbReference type="Proteomes" id="UP001430919">
    <property type="component" value="Unassembled WGS sequence"/>
</dbReference>
<organism evidence="2 3">
    <name type="scientific">Flavobacterium pisciphilum</name>
    <dbReference type="NCBI Taxonomy" id="2893755"/>
    <lineage>
        <taxon>Bacteria</taxon>
        <taxon>Pseudomonadati</taxon>
        <taxon>Bacteroidota</taxon>
        <taxon>Flavobacteriia</taxon>
        <taxon>Flavobacteriales</taxon>
        <taxon>Flavobacteriaceae</taxon>
        <taxon>Flavobacterium</taxon>
    </lineage>
</organism>
<feature type="transmembrane region" description="Helical" evidence="1">
    <location>
        <begin position="253"/>
        <end position="271"/>
    </location>
</feature>
<gene>
    <name evidence="2" type="ORF">LNQ49_06365</name>
</gene>
<reference evidence="2" key="1">
    <citation type="submission" date="2021-11" db="EMBL/GenBank/DDBJ databases">
        <title>Description of novel Flavobacterium species.</title>
        <authorList>
            <person name="Saticioglu I.B."/>
            <person name="Ay H."/>
            <person name="Altun S."/>
            <person name="Duman M."/>
        </authorList>
    </citation>
    <scope>NUCLEOTIDE SEQUENCE</scope>
    <source>
        <strain evidence="2">F-65</strain>
    </source>
</reference>
<name>A0ABS8MSQ2_9FLAO</name>
<feature type="transmembrane region" description="Helical" evidence="1">
    <location>
        <begin position="222"/>
        <end position="247"/>
    </location>
</feature>
<dbReference type="EMBL" id="JAJJMO010000001">
    <property type="protein sequence ID" value="MCC9071216.1"/>
    <property type="molecule type" value="Genomic_DNA"/>
</dbReference>
<protein>
    <recommendedName>
        <fullName evidence="4">Phage tail tape measure protein, TP901 family, core region</fullName>
    </recommendedName>
</protein>
<evidence type="ECO:0000313" key="3">
    <source>
        <dbReference type="Proteomes" id="UP001430919"/>
    </source>
</evidence>
<evidence type="ECO:0000313" key="2">
    <source>
        <dbReference type="EMBL" id="MCC9071216.1"/>
    </source>
</evidence>